<evidence type="ECO:0000256" key="2">
    <source>
        <dbReference type="ARBA" id="ARBA00004651"/>
    </source>
</evidence>
<dbReference type="PANTHER" id="PTHR34148">
    <property type="entry name" value="ADENOSYLCOBINAMIDE-GDP RIBAZOLETRANSFERASE"/>
    <property type="match status" value="1"/>
</dbReference>
<keyword evidence="10 19" id="KW-0812">Transmembrane</keyword>
<keyword evidence="12 19" id="KW-1133">Transmembrane helix</keyword>
<feature type="transmembrane region" description="Helical" evidence="19">
    <location>
        <begin position="119"/>
        <end position="139"/>
    </location>
</feature>
<dbReference type="EC" id="2.7.8.26" evidence="5 19"/>
<reference evidence="21" key="1">
    <citation type="submission" date="2015-12" db="EMBL/GenBank/DDBJ databases">
        <authorList>
            <person name="Lodha T.D."/>
            <person name="Chintalapati S."/>
            <person name="Chintalapati V.R."/>
            <person name="Sravanthi T."/>
        </authorList>
    </citation>
    <scope>NUCLEOTIDE SEQUENCE [LARGE SCALE GENOMIC DNA]</scope>
    <source>
        <strain evidence="21">JC133</strain>
    </source>
</reference>
<evidence type="ECO:0000256" key="11">
    <source>
        <dbReference type="ARBA" id="ARBA00022842"/>
    </source>
</evidence>
<evidence type="ECO:0000256" key="7">
    <source>
        <dbReference type="ARBA" id="ARBA00022475"/>
    </source>
</evidence>
<gene>
    <name evidence="19" type="primary">cobS</name>
    <name evidence="20" type="ORF">AU468_00075</name>
</gene>
<comment type="similarity">
    <text evidence="4 19">Belongs to the CobS family.</text>
</comment>
<evidence type="ECO:0000256" key="4">
    <source>
        <dbReference type="ARBA" id="ARBA00010561"/>
    </source>
</evidence>
<evidence type="ECO:0000256" key="17">
    <source>
        <dbReference type="ARBA" id="ARBA00048623"/>
    </source>
</evidence>
<accession>A0A2S4K1G9</accession>
<comment type="subcellular location">
    <subcellularLocation>
        <location evidence="2 19">Cell membrane</location>
        <topology evidence="2 19">Multi-pass membrane protein</topology>
    </subcellularLocation>
</comment>
<evidence type="ECO:0000256" key="5">
    <source>
        <dbReference type="ARBA" id="ARBA00013200"/>
    </source>
</evidence>
<dbReference type="AlphaFoldDB" id="A0A2S4K1G9"/>
<protein>
    <recommendedName>
        <fullName evidence="6 19">Adenosylcobinamide-GDP ribazoletransferase</fullName>
        <ecNumber evidence="5 19">2.7.8.26</ecNumber>
    </recommendedName>
    <alternativeName>
        <fullName evidence="16 19">Cobalamin synthase</fullName>
    </alternativeName>
    <alternativeName>
        <fullName evidence="15 19">Cobalamin-5'-phosphate synthase</fullName>
    </alternativeName>
</protein>
<feature type="transmembrane region" description="Helical" evidence="19">
    <location>
        <begin position="151"/>
        <end position="173"/>
    </location>
</feature>
<dbReference type="UniPathway" id="UPA00148">
    <property type="reaction ID" value="UER00238"/>
</dbReference>
<dbReference type="Proteomes" id="UP000237350">
    <property type="component" value="Unassembled WGS sequence"/>
</dbReference>
<evidence type="ECO:0000256" key="14">
    <source>
        <dbReference type="ARBA" id="ARBA00025228"/>
    </source>
</evidence>
<evidence type="ECO:0000256" key="13">
    <source>
        <dbReference type="ARBA" id="ARBA00023136"/>
    </source>
</evidence>
<evidence type="ECO:0000256" key="1">
    <source>
        <dbReference type="ARBA" id="ARBA00001946"/>
    </source>
</evidence>
<comment type="catalytic activity">
    <reaction evidence="17 19">
        <text>alpha-ribazole + adenosylcob(III)inamide-GDP = adenosylcob(III)alamin + GMP + H(+)</text>
        <dbReference type="Rhea" id="RHEA:16049"/>
        <dbReference type="ChEBI" id="CHEBI:10329"/>
        <dbReference type="ChEBI" id="CHEBI:15378"/>
        <dbReference type="ChEBI" id="CHEBI:18408"/>
        <dbReference type="ChEBI" id="CHEBI:58115"/>
        <dbReference type="ChEBI" id="CHEBI:60487"/>
        <dbReference type="EC" id="2.7.8.26"/>
    </reaction>
</comment>
<organism evidence="20 21">
    <name type="scientific">Alkalispirochaeta sphaeroplastigenens</name>
    <dbReference type="NCBI Taxonomy" id="1187066"/>
    <lineage>
        <taxon>Bacteria</taxon>
        <taxon>Pseudomonadati</taxon>
        <taxon>Spirochaetota</taxon>
        <taxon>Spirochaetia</taxon>
        <taxon>Spirochaetales</taxon>
        <taxon>Spirochaetaceae</taxon>
        <taxon>Alkalispirochaeta</taxon>
    </lineage>
</organism>
<dbReference type="GO" id="GO:0009236">
    <property type="term" value="P:cobalamin biosynthetic process"/>
    <property type="evidence" value="ECO:0007669"/>
    <property type="project" value="UniProtKB-UniRule"/>
</dbReference>
<evidence type="ECO:0000256" key="8">
    <source>
        <dbReference type="ARBA" id="ARBA00022573"/>
    </source>
</evidence>
<sequence length="258" mass="27175">MDHYDHPSRLPRQLKLFLVALGFYTRIPVPSRVMAETHLLGPATAYFPAMGLVTGGVAATVWWAAHLLFPPAVAILLSMTAAILCTGAFHEDGLADTADGFGGGWTVEQKLEIMKDSRAGTYGVVALVLTLLVRFHLFLALPAESMVRTIIAVHVGARFAPVLVIAFLPYLRADELSKAKPISKGVTPGAVLLALAVTVGSTVALTGGRGILGLAGLALLVPLAILFFRRQLGGYTGDTLGATEQVAELTLLALALVL</sequence>
<keyword evidence="7 19" id="KW-1003">Cell membrane</keyword>
<comment type="pathway">
    <text evidence="3 19">Cofactor biosynthesis; adenosylcobalamin biosynthesis; adenosylcobalamin from cob(II)yrinate a,c-diamide: step 7/7.</text>
</comment>
<keyword evidence="8 19" id="KW-0169">Cobalamin biosynthesis</keyword>
<comment type="catalytic activity">
    <reaction evidence="18 19">
        <text>alpha-ribazole 5'-phosphate + adenosylcob(III)inamide-GDP = adenosylcob(III)alamin 5'-phosphate + GMP + H(+)</text>
        <dbReference type="Rhea" id="RHEA:23560"/>
        <dbReference type="ChEBI" id="CHEBI:15378"/>
        <dbReference type="ChEBI" id="CHEBI:57918"/>
        <dbReference type="ChEBI" id="CHEBI:58115"/>
        <dbReference type="ChEBI" id="CHEBI:60487"/>
        <dbReference type="ChEBI" id="CHEBI:60493"/>
        <dbReference type="EC" id="2.7.8.26"/>
    </reaction>
</comment>
<keyword evidence="13 19" id="KW-0472">Membrane</keyword>
<evidence type="ECO:0000256" key="15">
    <source>
        <dbReference type="ARBA" id="ARBA00032605"/>
    </source>
</evidence>
<dbReference type="Pfam" id="PF02654">
    <property type="entry name" value="CobS"/>
    <property type="match status" value="1"/>
</dbReference>
<dbReference type="InterPro" id="IPR003805">
    <property type="entry name" value="CobS"/>
</dbReference>
<feature type="transmembrane region" description="Helical" evidence="19">
    <location>
        <begin position="211"/>
        <end position="228"/>
    </location>
</feature>
<evidence type="ECO:0000256" key="9">
    <source>
        <dbReference type="ARBA" id="ARBA00022679"/>
    </source>
</evidence>
<name>A0A2S4K1G9_9SPIO</name>
<evidence type="ECO:0000256" key="19">
    <source>
        <dbReference type="HAMAP-Rule" id="MF_00719"/>
    </source>
</evidence>
<proteinExistence type="inferred from homology"/>
<evidence type="ECO:0000256" key="18">
    <source>
        <dbReference type="ARBA" id="ARBA00049504"/>
    </source>
</evidence>
<dbReference type="EMBL" id="LPWH01000001">
    <property type="protein sequence ID" value="POR05610.1"/>
    <property type="molecule type" value="Genomic_DNA"/>
</dbReference>
<dbReference type="PANTHER" id="PTHR34148:SF1">
    <property type="entry name" value="ADENOSYLCOBINAMIDE-GDP RIBAZOLETRANSFERASE"/>
    <property type="match status" value="1"/>
</dbReference>
<feature type="transmembrane region" description="Helical" evidence="19">
    <location>
        <begin position="45"/>
        <end position="69"/>
    </location>
</feature>
<evidence type="ECO:0000313" key="20">
    <source>
        <dbReference type="EMBL" id="POR05610.1"/>
    </source>
</evidence>
<dbReference type="GO" id="GO:0008818">
    <property type="term" value="F:cobalamin 5'-phosphate synthase activity"/>
    <property type="evidence" value="ECO:0007669"/>
    <property type="project" value="UniProtKB-UniRule"/>
</dbReference>
<dbReference type="GO" id="GO:0051073">
    <property type="term" value="F:adenosylcobinamide-GDP ribazoletransferase activity"/>
    <property type="evidence" value="ECO:0007669"/>
    <property type="project" value="UniProtKB-UniRule"/>
</dbReference>
<comment type="caution">
    <text evidence="20">The sequence shown here is derived from an EMBL/GenBank/DDBJ whole genome shotgun (WGS) entry which is preliminary data.</text>
</comment>
<evidence type="ECO:0000256" key="3">
    <source>
        <dbReference type="ARBA" id="ARBA00004663"/>
    </source>
</evidence>
<feature type="transmembrane region" description="Helical" evidence="19">
    <location>
        <begin position="185"/>
        <end position="205"/>
    </location>
</feature>
<keyword evidence="9 19" id="KW-0808">Transferase</keyword>
<evidence type="ECO:0000313" key="21">
    <source>
        <dbReference type="Proteomes" id="UP000237350"/>
    </source>
</evidence>
<evidence type="ECO:0000256" key="6">
    <source>
        <dbReference type="ARBA" id="ARBA00015850"/>
    </source>
</evidence>
<keyword evidence="21" id="KW-1185">Reference proteome</keyword>
<evidence type="ECO:0000256" key="10">
    <source>
        <dbReference type="ARBA" id="ARBA00022692"/>
    </source>
</evidence>
<dbReference type="HAMAP" id="MF_00719">
    <property type="entry name" value="CobS"/>
    <property type="match status" value="1"/>
</dbReference>
<dbReference type="GO" id="GO:0005886">
    <property type="term" value="C:plasma membrane"/>
    <property type="evidence" value="ECO:0007669"/>
    <property type="project" value="UniProtKB-SubCell"/>
</dbReference>
<keyword evidence="11 19" id="KW-0460">Magnesium</keyword>
<dbReference type="OrthoDB" id="9794626at2"/>
<dbReference type="RefSeq" id="WP_103678958.1">
    <property type="nucleotide sequence ID" value="NZ_LPWH01000001.1"/>
</dbReference>
<evidence type="ECO:0000256" key="16">
    <source>
        <dbReference type="ARBA" id="ARBA00032853"/>
    </source>
</evidence>
<comment type="function">
    <text evidence="14 19">Joins adenosylcobinamide-GDP and alpha-ribazole to generate adenosylcobalamin (Ado-cobalamin). Also synthesizes adenosylcobalamin 5'-phosphate from adenosylcobinamide-GDP and alpha-ribazole 5'-phosphate.</text>
</comment>
<evidence type="ECO:0000256" key="12">
    <source>
        <dbReference type="ARBA" id="ARBA00022989"/>
    </source>
</evidence>
<comment type="cofactor">
    <cofactor evidence="1 19">
        <name>Mg(2+)</name>
        <dbReference type="ChEBI" id="CHEBI:18420"/>
    </cofactor>
</comment>